<keyword evidence="3" id="KW-1185">Reference proteome</keyword>
<feature type="compositionally biased region" description="Acidic residues" evidence="1">
    <location>
        <begin position="50"/>
        <end position="84"/>
    </location>
</feature>
<feature type="region of interest" description="Disordered" evidence="1">
    <location>
        <begin position="1"/>
        <end position="84"/>
    </location>
</feature>
<accession>A0AA38XHG2</accession>
<sequence length="84" mass="9280">METNVPRYQWHAKDADGEPYSGDMVYDAAGPAKNRSGKAPRAPPPYGNTDVEDELEQEDEAAIECDKEESNDDETMEVDGESDV</sequence>
<gene>
    <name evidence="2" type="ORF">H2200_003444</name>
</gene>
<dbReference type="AlphaFoldDB" id="A0AA38XHG2"/>
<proteinExistence type="predicted"/>
<reference evidence="2" key="1">
    <citation type="submission" date="2022-10" db="EMBL/GenBank/DDBJ databases">
        <title>Culturing micro-colonial fungi from biological soil crusts in the Mojave desert and describing Neophaeococcomyces mojavensis, and introducing the new genera and species Taxawa tesnikishii.</title>
        <authorList>
            <person name="Kurbessoian T."/>
            <person name="Stajich J.E."/>
        </authorList>
    </citation>
    <scope>NUCLEOTIDE SEQUENCE</scope>
    <source>
        <strain evidence="2">TK_41</strain>
    </source>
</reference>
<comment type="caution">
    <text evidence="2">The sequence shown here is derived from an EMBL/GenBank/DDBJ whole genome shotgun (WGS) entry which is preliminary data.</text>
</comment>
<name>A0AA38XHG2_9EURO</name>
<organism evidence="2 3">
    <name type="scientific">Cladophialophora chaetospira</name>
    <dbReference type="NCBI Taxonomy" id="386627"/>
    <lineage>
        <taxon>Eukaryota</taxon>
        <taxon>Fungi</taxon>
        <taxon>Dikarya</taxon>
        <taxon>Ascomycota</taxon>
        <taxon>Pezizomycotina</taxon>
        <taxon>Eurotiomycetes</taxon>
        <taxon>Chaetothyriomycetidae</taxon>
        <taxon>Chaetothyriales</taxon>
        <taxon>Herpotrichiellaceae</taxon>
        <taxon>Cladophialophora</taxon>
    </lineage>
</organism>
<protein>
    <submittedName>
        <fullName evidence="2">Uncharacterized protein</fullName>
    </submittedName>
</protein>
<evidence type="ECO:0000256" key="1">
    <source>
        <dbReference type="SAM" id="MobiDB-lite"/>
    </source>
</evidence>
<dbReference type="Proteomes" id="UP001172673">
    <property type="component" value="Unassembled WGS sequence"/>
</dbReference>
<evidence type="ECO:0000313" key="2">
    <source>
        <dbReference type="EMBL" id="KAJ9613502.1"/>
    </source>
</evidence>
<evidence type="ECO:0000313" key="3">
    <source>
        <dbReference type="Proteomes" id="UP001172673"/>
    </source>
</evidence>
<dbReference type="EMBL" id="JAPDRK010000004">
    <property type="protein sequence ID" value="KAJ9613502.1"/>
    <property type="molecule type" value="Genomic_DNA"/>
</dbReference>